<dbReference type="Proteomes" id="UP000462885">
    <property type="component" value="Unassembled WGS sequence"/>
</dbReference>
<evidence type="ECO:0000313" key="24">
    <source>
        <dbReference type="Proteomes" id="UP000462885"/>
    </source>
</evidence>
<comment type="caution">
    <text evidence="7">The sequence shown here is derived from an EMBL/GenBank/DDBJ whole genome shotgun (WGS) entry which is preliminary data.</text>
</comment>
<feature type="chain" id="PRO_5014252644" description="Bacterial Ig-like domain-containing protein" evidence="1">
    <location>
        <begin position="23"/>
        <end position="155"/>
    </location>
</feature>
<evidence type="ECO:0000313" key="7">
    <source>
        <dbReference type="EMBL" id="KAB6568373.1"/>
    </source>
</evidence>
<dbReference type="Proteomes" id="UP000468344">
    <property type="component" value="Unassembled WGS sequence"/>
</dbReference>
<evidence type="ECO:0000313" key="10">
    <source>
        <dbReference type="EMBL" id="NMW37773.1"/>
    </source>
</evidence>
<evidence type="ECO:0000313" key="28">
    <source>
        <dbReference type="Proteomes" id="UP000524321"/>
    </source>
</evidence>
<proteinExistence type="predicted"/>
<dbReference type="EMBL" id="JABWDJ010000039">
    <property type="protein sequence ID" value="NVB74050.1"/>
    <property type="molecule type" value="Genomic_DNA"/>
</dbReference>
<evidence type="ECO:0000256" key="1">
    <source>
        <dbReference type="SAM" id="SignalP"/>
    </source>
</evidence>
<dbReference type="AlphaFoldDB" id="A0A174TD86"/>
<reference evidence="10 29" key="6">
    <citation type="submission" date="2020-04" db="EMBL/GenBank/DDBJ databases">
        <title>A novel gut-associated lysogenic phage, Bacteroides phage BV01, alters the host transcriptome and bile acid metabolism in Bacteroides vulgatus.</title>
        <authorList>
            <person name="Campbell D.E."/>
            <person name="Ly L."/>
            <person name="Ridlon J.M."/>
            <person name="Hsiao A."/>
            <person name="Degnan P.H."/>
        </authorList>
    </citation>
    <scope>NUCLEOTIDE SEQUENCE [LARGE SCALE GENOMIC DNA]</scope>
    <source>
        <strain evidence="10 29">VPI-4506</strain>
    </source>
</reference>
<evidence type="ECO:0000313" key="12">
    <source>
        <dbReference type="EMBL" id="RGJ84483.1"/>
    </source>
</evidence>
<evidence type="ECO:0000313" key="8">
    <source>
        <dbReference type="EMBL" id="MCG0341003.1"/>
    </source>
</evidence>
<evidence type="ECO:0000313" key="16">
    <source>
        <dbReference type="EMBL" id="TSE50596.1"/>
    </source>
</evidence>
<evidence type="ECO:0000313" key="11">
    <source>
        <dbReference type="EMBL" id="NVB74050.1"/>
    </source>
</evidence>
<reference evidence="22 25" key="3">
    <citation type="journal article" date="2019" name="Nat. Med.">
        <title>A library of human gut bacterial isolates paired with longitudinal multiomics data enables mechanistic microbiome research.</title>
        <authorList>
            <person name="Poyet M."/>
            <person name="Groussin M."/>
            <person name="Gibbons S.M."/>
            <person name="Avila-Pacheco J."/>
            <person name="Jiang X."/>
            <person name="Kearney S.M."/>
            <person name="Perrotta A.R."/>
            <person name="Berdy B."/>
            <person name="Zhao S."/>
            <person name="Lieberman T.D."/>
            <person name="Swanson P.K."/>
            <person name="Smith M."/>
            <person name="Roesemann S."/>
            <person name="Alexander J.E."/>
            <person name="Rich S.A."/>
            <person name="Livny J."/>
            <person name="Vlamakis H."/>
            <person name="Clish C."/>
            <person name="Bullock K."/>
            <person name="Deik A."/>
            <person name="Scott J."/>
            <person name="Pierce K.A."/>
            <person name="Xavier R.J."/>
            <person name="Alm E.J."/>
        </authorList>
    </citation>
    <scope>NUCLEOTIDE SEQUENCE [LARGE SCALE GENOMIC DNA]</scope>
    <source>
        <strain evidence="7 25">BIOML-A110</strain>
        <strain evidence="6 26">BIOML-A140</strain>
        <strain evidence="5 27">BIOML-A141</strain>
        <strain evidence="3 22">BIOML-A73</strain>
    </source>
</reference>
<keyword evidence="1" id="KW-0732">Signal</keyword>
<dbReference type="Proteomes" id="UP000462922">
    <property type="component" value="Unassembled WGS sequence"/>
</dbReference>
<dbReference type="EMBL" id="QSSN01000011">
    <property type="protein sequence ID" value="RGL85873.1"/>
    <property type="molecule type" value="Genomic_DNA"/>
</dbReference>
<evidence type="ECO:0000313" key="17">
    <source>
        <dbReference type="Proteomes" id="UP000260640"/>
    </source>
</evidence>
<dbReference type="Proteomes" id="UP000524321">
    <property type="component" value="Unassembled WGS sequence"/>
</dbReference>
<evidence type="ECO:0000313" key="21">
    <source>
        <dbReference type="Proteomes" id="UP000408523"/>
    </source>
</evidence>
<evidence type="ECO:0000259" key="2">
    <source>
        <dbReference type="Pfam" id="PF20251"/>
    </source>
</evidence>
<evidence type="ECO:0000313" key="4">
    <source>
        <dbReference type="EMBL" id="KAB5435028.1"/>
    </source>
</evidence>
<dbReference type="EMBL" id="VULU01000006">
    <property type="protein sequence ID" value="MSS47710.1"/>
    <property type="molecule type" value="Genomic_DNA"/>
</dbReference>
<evidence type="ECO:0000313" key="5">
    <source>
        <dbReference type="EMBL" id="KAB6452684.1"/>
    </source>
</evidence>
<evidence type="ECO:0000313" key="22">
    <source>
        <dbReference type="Proteomes" id="UP000433382"/>
    </source>
</evidence>
<dbReference type="EMBL" id="JABDSH010000088">
    <property type="protein sequence ID" value="NMW37773.1"/>
    <property type="molecule type" value="Genomic_DNA"/>
</dbReference>
<reference evidence="8" key="9">
    <citation type="submission" date="2022-01" db="EMBL/GenBank/DDBJ databases">
        <authorList>
            <person name="Mingchao X."/>
        </authorList>
    </citation>
    <scope>NUCLEOTIDE SEQUENCE</scope>
    <source>
        <strain evidence="8">Bv4372</strain>
    </source>
</reference>
<dbReference type="EMBL" id="RWHZ01000001">
    <property type="protein sequence ID" value="TSE50596.1"/>
    <property type="molecule type" value="Genomic_DNA"/>
</dbReference>
<dbReference type="Proteomes" id="UP000433382">
    <property type="component" value="Unassembled WGS sequence"/>
</dbReference>
<dbReference type="Pfam" id="PF20251">
    <property type="entry name" value="Big_14"/>
    <property type="match status" value="1"/>
</dbReference>
<dbReference type="EMBL" id="WDBZ01000020">
    <property type="protein sequence ID" value="KAB6452684.1"/>
    <property type="molecule type" value="Genomic_DNA"/>
</dbReference>
<evidence type="ECO:0000313" key="15">
    <source>
        <dbReference type="EMBL" id="RHJ77819.1"/>
    </source>
</evidence>
<dbReference type="Proteomes" id="UP000555193">
    <property type="component" value="Unassembled WGS sequence"/>
</dbReference>
<dbReference type="DNASU" id="5303938"/>
<feature type="domain" description="Bacterial Ig-like" evidence="2">
    <location>
        <begin position="47"/>
        <end position="153"/>
    </location>
</feature>
<dbReference type="Proteomes" id="UP000460950">
    <property type="component" value="Unassembled WGS sequence"/>
</dbReference>
<evidence type="ECO:0000313" key="27">
    <source>
        <dbReference type="Proteomes" id="UP000483142"/>
    </source>
</evidence>
<dbReference type="Proteomes" id="UP000483142">
    <property type="component" value="Unassembled WGS sequence"/>
</dbReference>
<dbReference type="EMBL" id="WCIF01000020">
    <property type="protein sequence ID" value="KAB5435028.1"/>
    <property type="molecule type" value="Genomic_DNA"/>
</dbReference>
<gene>
    <name evidence="15" type="ORF">DW105_08470</name>
    <name evidence="14" type="ORF">DW193_03100</name>
    <name evidence="13" type="ORF">DXC44_11030</name>
    <name evidence="12" type="ORF">DXD46_14135</name>
    <name evidence="16" type="ORF">EH214_00132</name>
    <name evidence="4" type="ORF">F9Z94_16090</name>
    <name evidence="9" type="ORF">FYJ30_05100</name>
    <name evidence="3" type="ORF">GAY01_02075</name>
    <name evidence="7" type="ORF">GAY76_19255</name>
    <name evidence="6" type="ORF">GAZ06_11135</name>
    <name evidence="5" type="ORF">GAZ09_10895</name>
    <name evidence="10" type="ORF">HKQ54_16875</name>
    <name evidence="11" type="ORF">HUV05_11070</name>
    <name evidence="8" type="ORF">L4X52_13565</name>
</gene>
<dbReference type="EMBL" id="QRKA01000003">
    <property type="protein sequence ID" value="RHH82446.1"/>
    <property type="molecule type" value="Genomic_DNA"/>
</dbReference>
<feature type="signal peptide" evidence="1">
    <location>
        <begin position="1"/>
        <end position="22"/>
    </location>
</feature>
<organism evidence="7 25">
    <name type="scientific">Phocaeicola vulgatus</name>
    <name type="common">Bacteroides vulgatus</name>
    <dbReference type="NCBI Taxonomy" id="821"/>
    <lineage>
        <taxon>Bacteria</taxon>
        <taxon>Pseudomonadati</taxon>
        <taxon>Bacteroidota</taxon>
        <taxon>Bacteroidia</taxon>
        <taxon>Bacteroidales</taxon>
        <taxon>Bacteroidaceae</taxon>
        <taxon>Phocaeicola</taxon>
    </lineage>
</organism>
<dbReference type="Proteomes" id="UP000283958">
    <property type="component" value="Unassembled WGS sequence"/>
</dbReference>
<dbReference type="EMBL" id="WDAX01000060">
    <property type="protein sequence ID" value="KAB6568373.1"/>
    <property type="molecule type" value="Genomic_DNA"/>
</dbReference>
<sequence length="155" mass="18222">MKTIFSCFFCLFCLFTIGCTHQSSQENCVEIGSADAICVSTDTLGKTVRMNMLHGHYTTESEEVFAIVLNPQKLPLSYGRRWILERWENNQWVRLWTKKPTVFFDDEIIPITPPIYYCFSFPIKYYKTTPGKYRISTSMWNDLEKINLNAEFEIE</sequence>
<evidence type="ECO:0000313" key="13">
    <source>
        <dbReference type="EMBL" id="RGL85873.1"/>
    </source>
</evidence>
<protein>
    <recommendedName>
        <fullName evidence="2">Bacterial Ig-like domain-containing protein</fullName>
    </recommendedName>
</protein>
<dbReference type="Proteomes" id="UP000283713">
    <property type="component" value="Unassembled WGS sequence"/>
</dbReference>
<accession>A0A174TD86</accession>
<evidence type="ECO:0000313" key="29">
    <source>
        <dbReference type="Proteomes" id="UP000555193"/>
    </source>
</evidence>
<dbReference type="GeneID" id="5303938"/>
<dbReference type="PROSITE" id="PS51257">
    <property type="entry name" value="PROKAR_LIPOPROTEIN"/>
    <property type="match status" value="1"/>
</dbReference>
<reference evidence="9 23" key="4">
    <citation type="submission" date="2019-09" db="EMBL/GenBank/DDBJ databases">
        <title>In-depth cultivation of the pig gut microbiome towards novel bacterial diversity and tailored functional studies.</title>
        <authorList>
            <person name="Wylensek D."/>
            <person name="Hitch T.C.A."/>
            <person name="Clavel T."/>
        </authorList>
    </citation>
    <scope>NUCLEOTIDE SEQUENCE [LARGE SCALE GENOMIC DNA]</scope>
    <source>
        <strain evidence="9 23">WCA-389-WT-3C</strain>
    </source>
</reference>
<reference evidence="11 28" key="7">
    <citation type="submission" date="2020-04" db="EMBL/GenBank/DDBJ databases">
        <authorList>
            <person name="Pieper L."/>
        </authorList>
    </citation>
    <scope>NUCLEOTIDE SEQUENCE [LARGE SCALE GENOMIC DNA]</scope>
    <source>
        <strain evidence="11 28">B33</strain>
    </source>
</reference>
<evidence type="ECO:0000313" key="18">
    <source>
        <dbReference type="Proteomes" id="UP000261278"/>
    </source>
</evidence>
<dbReference type="Proteomes" id="UP000260640">
    <property type="component" value="Unassembled WGS sequence"/>
</dbReference>
<reference evidence="11 28" key="8">
    <citation type="submission" date="2020-07" db="EMBL/GenBank/DDBJ databases">
        <title>Bacterial metabolism rescues the inhibition of intestinal drug absorption by food and drug additives.</title>
        <authorList>
            <person name="Zou L."/>
            <person name="Spanogiannopoulos P."/>
            <person name="Chien H.-C."/>
            <person name="Pieper L.M."/>
            <person name="Cai W."/>
            <person name="Khuri N."/>
            <person name="Pottel J."/>
            <person name="Vora B."/>
            <person name="Ni Z."/>
            <person name="Tsakalozou E."/>
            <person name="Zhang W."/>
            <person name="Shoichet B.K."/>
            <person name="Giacomini K.M."/>
            <person name="Turnbaugh P.J."/>
        </authorList>
    </citation>
    <scope>NUCLEOTIDE SEQUENCE [LARGE SCALE GENOMIC DNA]</scope>
    <source>
        <strain evidence="11 28">B33</strain>
    </source>
</reference>
<evidence type="ECO:0000313" key="25">
    <source>
        <dbReference type="Proteomes" id="UP000462922"/>
    </source>
</evidence>
<dbReference type="InterPro" id="IPR046878">
    <property type="entry name" value="Big_14"/>
</dbReference>
<evidence type="ECO:0000313" key="23">
    <source>
        <dbReference type="Proteomes" id="UP000460950"/>
    </source>
</evidence>
<evidence type="ECO:0000313" key="9">
    <source>
        <dbReference type="EMBL" id="MSS47710.1"/>
    </source>
</evidence>
<dbReference type="EMBL" id="JAKKWZ010000026">
    <property type="protein sequence ID" value="MCG0341003.1"/>
    <property type="molecule type" value="Genomic_DNA"/>
</dbReference>
<name>A0A174TD86_PHOVU</name>
<dbReference type="RefSeq" id="WP_011965847.1">
    <property type="nucleotide sequence ID" value="NZ_CAJTAS010000059.1"/>
</dbReference>
<dbReference type="EMBL" id="QRMN01000016">
    <property type="protein sequence ID" value="RHJ77819.1"/>
    <property type="molecule type" value="Genomic_DNA"/>
</dbReference>
<evidence type="ECO:0000313" key="19">
    <source>
        <dbReference type="Proteomes" id="UP000283713"/>
    </source>
</evidence>
<evidence type="ECO:0000313" key="3">
    <source>
        <dbReference type="EMBL" id="KAB3573413.1"/>
    </source>
</evidence>
<evidence type="ECO:0000313" key="14">
    <source>
        <dbReference type="EMBL" id="RHH82446.1"/>
    </source>
</evidence>
<evidence type="ECO:0000313" key="26">
    <source>
        <dbReference type="Proteomes" id="UP000468344"/>
    </source>
</evidence>
<dbReference type="EMBL" id="QSPP01000048">
    <property type="protein sequence ID" value="RGJ84483.1"/>
    <property type="molecule type" value="Genomic_DNA"/>
</dbReference>
<dbReference type="EMBL" id="WDBY01000019">
    <property type="protein sequence ID" value="KAB6477548.1"/>
    <property type="molecule type" value="Genomic_DNA"/>
</dbReference>
<dbReference type="Proteomes" id="UP000261278">
    <property type="component" value="Unassembled WGS sequence"/>
</dbReference>
<dbReference type="EMBL" id="WCZM01000002">
    <property type="protein sequence ID" value="KAB3573413.1"/>
    <property type="molecule type" value="Genomic_DNA"/>
</dbReference>
<reference evidence="4 24" key="5">
    <citation type="submission" date="2019-10" db="EMBL/GenBank/DDBJ databases">
        <title>Genome Sequence and Assembly of iSURF_14.</title>
        <authorList>
            <person name="Wucher B.R."/>
            <person name="Ruoff K.L."/>
            <person name="Price C.E."/>
            <person name="Valls R.R."/>
            <person name="O'Toole G.A."/>
        </authorList>
    </citation>
    <scope>NUCLEOTIDE SEQUENCE [LARGE SCALE GENOMIC DNA]</scope>
    <source>
        <strain evidence="4 24">ANK132K_3B</strain>
    </source>
</reference>
<evidence type="ECO:0000313" key="6">
    <source>
        <dbReference type="EMBL" id="KAB6477548.1"/>
    </source>
</evidence>
<reference evidence="17 18" key="1">
    <citation type="submission" date="2018-08" db="EMBL/GenBank/DDBJ databases">
        <title>A genome reference for cultivated species of the human gut microbiota.</title>
        <authorList>
            <person name="Zou Y."/>
            <person name="Xue W."/>
            <person name="Luo G."/>
        </authorList>
    </citation>
    <scope>NUCLEOTIDE SEQUENCE [LARGE SCALE GENOMIC DNA]</scope>
    <source>
        <strain evidence="15 20">AM09-18</strain>
        <strain evidence="14 19">AM16-6</strain>
        <strain evidence="13 18">TF05-18</strain>
        <strain evidence="12 17">TM05-16</strain>
    </source>
</reference>
<evidence type="ECO:0000313" key="20">
    <source>
        <dbReference type="Proteomes" id="UP000283958"/>
    </source>
</evidence>
<dbReference type="Proteomes" id="UP000408523">
    <property type="component" value="Unassembled WGS sequence"/>
</dbReference>
<dbReference type="Proteomes" id="UP001201179">
    <property type="component" value="Unassembled WGS sequence"/>
</dbReference>
<reference evidence="16 21" key="2">
    <citation type="journal article" date="2019" name="Nat. Commun.">
        <title>Gram positive-like bacteriocins with broad spectrum anti-Bacteroidales activity encoded on mobile elements of the human gut microbiota.</title>
        <authorList>
            <person name="Bechon N."/>
            <person name="Coyne M.J.Jr."/>
            <person name="Laclare-Mceneany V."/>
            <person name="Chatzidaki-Livanis M."/>
            <person name="Ghigo J.-M."/>
            <person name="Comstock L.E."/>
        </authorList>
    </citation>
    <scope>NUCLEOTIDE SEQUENCE [LARGE SCALE GENOMIC DNA]</scope>
    <source>
        <strain evidence="16 21">CL01T12C17</strain>
    </source>
</reference>